<dbReference type="AlphaFoldDB" id="L7LZ19"/>
<name>L7LZ19_RHIPC</name>
<evidence type="ECO:0000256" key="1">
    <source>
        <dbReference type="SAM" id="Phobius"/>
    </source>
</evidence>
<sequence length="81" mass="9931">MLLFDYHIISIIITFVSFFWLLYFATEFQCVYYWIFLSFFLRFLFNVCTIGYFLSFFAFLFFVVAVPLLAVFHLLFLVNHY</sequence>
<protein>
    <submittedName>
        <fullName evidence="2">Uncharacterized protein</fullName>
    </submittedName>
</protein>
<organism evidence="2">
    <name type="scientific">Rhipicephalus pulchellus</name>
    <name type="common">Yellow backed tick</name>
    <name type="synonym">Dermacentor pulchellus</name>
    <dbReference type="NCBI Taxonomy" id="72859"/>
    <lineage>
        <taxon>Eukaryota</taxon>
        <taxon>Metazoa</taxon>
        <taxon>Ecdysozoa</taxon>
        <taxon>Arthropoda</taxon>
        <taxon>Chelicerata</taxon>
        <taxon>Arachnida</taxon>
        <taxon>Acari</taxon>
        <taxon>Parasitiformes</taxon>
        <taxon>Ixodida</taxon>
        <taxon>Ixodoidea</taxon>
        <taxon>Ixodidae</taxon>
        <taxon>Rhipicephalinae</taxon>
        <taxon>Rhipicephalus</taxon>
        <taxon>Rhipicephalus</taxon>
    </lineage>
</organism>
<feature type="transmembrane region" description="Helical" evidence="1">
    <location>
        <begin position="6"/>
        <end position="24"/>
    </location>
</feature>
<feature type="transmembrane region" description="Helical" evidence="1">
    <location>
        <begin position="59"/>
        <end position="78"/>
    </location>
</feature>
<dbReference type="EMBL" id="GACK01008916">
    <property type="protein sequence ID" value="JAA56118.1"/>
    <property type="molecule type" value="mRNA"/>
</dbReference>
<proteinExistence type="evidence at transcript level"/>
<evidence type="ECO:0000313" key="2">
    <source>
        <dbReference type="EMBL" id="JAA56118.1"/>
    </source>
</evidence>
<accession>L7LZ19</accession>
<feature type="transmembrane region" description="Helical" evidence="1">
    <location>
        <begin position="31"/>
        <end position="53"/>
    </location>
</feature>
<keyword evidence="1" id="KW-0472">Membrane</keyword>
<keyword evidence="1" id="KW-0812">Transmembrane</keyword>
<reference evidence="2" key="1">
    <citation type="submission" date="2012-11" db="EMBL/GenBank/DDBJ databases">
        <authorList>
            <person name="Lucero-Rivera Y.E."/>
            <person name="Tovar-Ramirez D."/>
        </authorList>
    </citation>
    <scope>NUCLEOTIDE SEQUENCE</scope>
    <source>
        <tissue evidence="2">Salivary gland</tissue>
    </source>
</reference>
<keyword evidence="1" id="KW-1133">Transmembrane helix</keyword>
<reference evidence="2" key="2">
    <citation type="journal article" date="2015" name="J. Proteomics">
        <title>Sexual differences in the sialomes of the zebra tick, Rhipicephalus pulchellus.</title>
        <authorList>
            <person name="Tan A.W."/>
            <person name="Francischetti I.M."/>
            <person name="Slovak M."/>
            <person name="Kini R.M."/>
            <person name="Ribeiro J.M."/>
        </authorList>
    </citation>
    <scope>NUCLEOTIDE SEQUENCE</scope>
    <source>
        <tissue evidence="2">Salivary gland</tissue>
    </source>
</reference>